<dbReference type="CDD" id="cd02440">
    <property type="entry name" value="AdoMet_MTases"/>
    <property type="match status" value="1"/>
</dbReference>
<gene>
    <name evidence="11" type="ORF">AACH10_08920</name>
</gene>
<protein>
    <recommendedName>
        <fullName evidence="4 9">Protein-L-isoaspartate O-methyltransferase</fullName>
        <ecNumber evidence="3 9">2.1.1.77</ecNumber>
    </recommendedName>
</protein>
<evidence type="ECO:0000256" key="8">
    <source>
        <dbReference type="ARBA" id="ARBA00022691"/>
    </source>
</evidence>
<proteinExistence type="inferred from homology"/>
<evidence type="ECO:0000256" key="6">
    <source>
        <dbReference type="ARBA" id="ARBA00022603"/>
    </source>
</evidence>
<comment type="subcellular location">
    <subcellularLocation>
        <location evidence="1">Cytoplasm</location>
    </subcellularLocation>
</comment>
<evidence type="ECO:0000256" key="3">
    <source>
        <dbReference type="ARBA" id="ARBA00011890"/>
    </source>
</evidence>
<dbReference type="InterPro" id="IPR029063">
    <property type="entry name" value="SAM-dependent_MTases_sf"/>
</dbReference>
<dbReference type="GO" id="GO:0032259">
    <property type="term" value="P:methylation"/>
    <property type="evidence" value="ECO:0007669"/>
    <property type="project" value="UniProtKB-KW"/>
</dbReference>
<evidence type="ECO:0000313" key="11">
    <source>
        <dbReference type="EMBL" id="MEK8050358.1"/>
    </source>
</evidence>
<reference evidence="11 12" key="1">
    <citation type="submission" date="2024-04" db="EMBL/GenBank/DDBJ databases">
        <title>Novel species of the genus Ideonella isolated from streams.</title>
        <authorList>
            <person name="Lu H."/>
        </authorList>
    </citation>
    <scope>NUCLEOTIDE SEQUENCE [LARGE SCALE GENOMIC DNA]</scope>
    <source>
        <strain evidence="11 12">DXS22W</strain>
    </source>
</reference>
<evidence type="ECO:0000256" key="7">
    <source>
        <dbReference type="ARBA" id="ARBA00022679"/>
    </source>
</evidence>
<dbReference type="InterPro" id="IPR000682">
    <property type="entry name" value="PCMT"/>
</dbReference>
<dbReference type="PANTHER" id="PTHR11579">
    <property type="entry name" value="PROTEIN-L-ISOASPARTATE O-METHYLTRANSFERASE"/>
    <property type="match status" value="1"/>
</dbReference>
<comment type="similarity">
    <text evidence="2">Belongs to the methyltransferase superfamily. L-isoaspartyl/D-aspartyl protein methyltransferase family.</text>
</comment>
<evidence type="ECO:0000313" key="12">
    <source>
        <dbReference type="Proteomes" id="UP001365405"/>
    </source>
</evidence>
<evidence type="ECO:0000256" key="1">
    <source>
        <dbReference type="ARBA" id="ARBA00004496"/>
    </source>
</evidence>
<keyword evidence="8" id="KW-0949">S-adenosyl-L-methionine</keyword>
<evidence type="ECO:0000256" key="2">
    <source>
        <dbReference type="ARBA" id="ARBA00005369"/>
    </source>
</evidence>
<dbReference type="Gene3D" id="3.40.50.150">
    <property type="entry name" value="Vaccinia Virus protein VP39"/>
    <property type="match status" value="1"/>
</dbReference>
<dbReference type="Proteomes" id="UP001365405">
    <property type="component" value="Unassembled WGS sequence"/>
</dbReference>
<sequence>MSAGSPKPPRFPLGLDSVGHGAVRSRAKPEPRAVLRPQRPLHEAARDASRQATPQGLGLDSQPVRERMIALLRREGIRCEPVFEAMRRVPRHAFVDTALANQAYEDTSLPIGLGQTISKPSVVARMIELLFDGAQARTHGSLGGTLEVGTGCGYQTALLAHLARRVVSIERLKPLFDKAGTNLSAWRLDHVRLVHGDGRLGHAPNAPYDSIIAAAGGEDVPQAWLDQLAVGGRLVAPMHRGGGRGQVLVVIDRHAHGCQRTEHEAVHFVPLKSGIA</sequence>
<dbReference type="SUPFAM" id="SSF53335">
    <property type="entry name" value="S-adenosyl-L-methionine-dependent methyltransferases"/>
    <property type="match status" value="1"/>
</dbReference>
<dbReference type="Pfam" id="PF01135">
    <property type="entry name" value="PCMT"/>
    <property type="match status" value="1"/>
</dbReference>
<name>A0ABU9CF75_9BURK</name>
<dbReference type="PANTHER" id="PTHR11579:SF0">
    <property type="entry name" value="PROTEIN-L-ISOASPARTATE(D-ASPARTATE) O-METHYLTRANSFERASE"/>
    <property type="match status" value="1"/>
</dbReference>
<keyword evidence="7 11" id="KW-0808">Transferase</keyword>
<dbReference type="EC" id="2.1.1.77" evidence="3 9"/>
<organism evidence="11 12">
    <name type="scientific">Pseudaquabacterium inlustre</name>
    <dbReference type="NCBI Taxonomy" id="2984192"/>
    <lineage>
        <taxon>Bacteria</taxon>
        <taxon>Pseudomonadati</taxon>
        <taxon>Pseudomonadota</taxon>
        <taxon>Betaproteobacteria</taxon>
        <taxon>Burkholderiales</taxon>
        <taxon>Sphaerotilaceae</taxon>
        <taxon>Pseudaquabacterium</taxon>
    </lineage>
</organism>
<comment type="caution">
    <text evidence="11">The sequence shown here is derived from an EMBL/GenBank/DDBJ whole genome shotgun (WGS) entry which is preliminary data.</text>
</comment>
<dbReference type="NCBIfam" id="TIGR00080">
    <property type="entry name" value="pimt"/>
    <property type="match status" value="1"/>
</dbReference>
<evidence type="ECO:0000256" key="9">
    <source>
        <dbReference type="NCBIfam" id="TIGR00080"/>
    </source>
</evidence>
<dbReference type="GO" id="GO:0004719">
    <property type="term" value="F:protein-L-isoaspartate (D-aspartate) O-methyltransferase activity"/>
    <property type="evidence" value="ECO:0007669"/>
    <property type="project" value="UniProtKB-EC"/>
</dbReference>
<feature type="region of interest" description="Disordered" evidence="10">
    <location>
        <begin position="1"/>
        <end position="60"/>
    </location>
</feature>
<keyword evidence="12" id="KW-1185">Reference proteome</keyword>
<evidence type="ECO:0000256" key="10">
    <source>
        <dbReference type="SAM" id="MobiDB-lite"/>
    </source>
</evidence>
<dbReference type="NCBIfam" id="NF001453">
    <property type="entry name" value="PRK00312.1"/>
    <property type="match status" value="1"/>
</dbReference>
<keyword evidence="5" id="KW-0963">Cytoplasm</keyword>
<evidence type="ECO:0000256" key="4">
    <source>
        <dbReference type="ARBA" id="ARBA00013346"/>
    </source>
</evidence>
<feature type="compositionally biased region" description="Pro residues" evidence="10">
    <location>
        <begin position="1"/>
        <end position="11"/>
    </location>
</feature>
<dbReference type="RefSeq" id="WP_341410039.1">
    <property type="nucleotide sequence ID" value="NZ_JBBUTH010000004.1"/>
</dbReference>
<accession>A0ABU9CF75</accession>
<keyword evidence="6 11" id="KW-0489">Methyltransferase</keyword>
<dbReference type="EMBL" id="JBBUTH010000004">
    <property type="protein sequence ID" value="MEK8050358.1"/>
    <property type="molecule type" value="Genomic_DNA"/>
</dbReference>
<evidence type="ECO:0000256" key="5">
    <source>
        <dbReference type="ARBA" id="ARBA00022490"/>
    </source>
</evidence>
<feature type="compositionally biased region" description="Basic and acidic residues" evidence="10">
    <location>
        <begin position="40"/>
        <end position="49"/>
    </location>
</feature>